<evidence type="ECO:0000313" key="2">
    <source>
        <dbReference type="Proteomes" id="UP000192380"/>
    </source>
</evidence>
<evidence type="ECO:0000313" key="1">
    <source>
        <dbReference type="EMBL" id="ARF50001.1"/>
    </source>
</evidence>
<gene>
    <name evidence="1" type="ORF">DSJ_12035</name>
</gene>
<name>A0ABM6K6A8_PANSE</name>
<dbReference type="Pfam" id="PF11080">
    <property type="entry name" value="GhoS"/>
    <property type="match status" value="1"/>
</dbReference>
<dbReference type="InterPro" id="IPR022597">
    <property type="entry name" value="GhoS"/>
</dbReference>
<evidence type="ECO:0008006" key="3">
    <source>
        <dbReference type="Google" id="ProtNLM"/>
    </source>
</evidence>
<keyword evidence="2" id="KW-1185">Reference proteome</keyword>
<dbReference type="RefSeq" id="WP_044242109.1">
    <property type="nucleotide sequence ID" value="NZ_AHIE01000017.1"/>
</dbReference>
<accession>A0ABM6K6A8</accession>
<organism evidence="1 2">
    <name type="scientific">Pantoea stewartii subsp. stewartii DC283</name>
    <dbReference type="NCBI Taxonomy" id="660596"/>
    <lineage>
        <taxon>Bacteria</taxon>
        <taxon>Pseudomonadati</taxon>
        <taxon>Pseudomonadota</taxon>
        <taxon>Gammaproteobacteria</taxon>
        <taxon>Enterobacterales</taxon>
        <taxon>Erwiniaceae</taxon>
        <taxon>Pantoea</taxon>
    </lineage>
</organism>
<protein>
    <recommendedName>
        <fullName evidence="3">DUF2622 domain-containing protein</fullName>
    </recommendedName>
</protein>
<reference evidence="1 2" key="1">
    <citation type="submission" date="2016-10" db="EMBL/GenBank/DDBJ databases">
        <title>Complete Genome Assembly of Pantoea stewartii subsp. stewartii DC283, a Corn Pathogen.</title>
        <authorList>
            <person name="Duong D.A."/>
            <person name="Stevens A.M."/>
            <person name="Jensen R.V."/>
        </authorList>
    </citation>
    <scope>NUCLEOTIDE SEQUENCE [LARGE SCALE GENOMIC DNA]</scope>
    <source>
        <strain evidence="1 2">DC283</strain>
    </source>
</reference>
<sequence length="92" mass="10560">MARYIVRVELLGADSEDYEKLHEKMKAKGYIREIEDFDGTIFKLPTAEYTAVKSSSADNIREELKAIAGSVRTNYYLLVSEVADIAWWLPKK</sequence>
<dbReference type="Proteomes" id="UP000192380">
    <property type="component" value="Chromosome"/>
</dbReference>
<dbReference type="EMBL" id="CP017581">
    <property type="protein sequence ID" value="ARF50001.1"/>
    <property type="molecule type" value="Genomic_DNA"/>
</dbReference>
<proteinExistence type="predicted"/>